<keyword evidence="3" id="KW-1185">Reference proteome</keyword>
<accession>A0AAD5T168</accession>
<reference evidence="2" key="1">
    <citation type="submission" date="2020-05" db="EMBL/GenBank/DDBJ databases">
        <title>Phylogenomic resolution of chytrid fungi.</title>
        <authorList>
            <person name="Stajich J.E."/>
            <person name="Amses K."/>
            <person name="Simmons R."/>
            <person name="Seto K."/>
            <person name="Myers J."/>
            <person name="Bonds A."/>
            <person name="Quandt C.A."/>
            <person name="Barry K."/>
            <person name="Liu P."/>
            <person name="Grigoriev I."/>
            <person name="Longcore J.E."/>
            <person name="James T.Y."/>
        </authorList>
    </citation>
    <scope>NUCLEOTIDE SEQUENCE</scope>
    <source>
        <strain evidence="2">JEL0513</strain>
    </source>
</reference>
<feature type="domain" description="DJ-1/PfpI" evidence="1">
    <location>
        <begin position="15"/>
        <end position="140"/>
    </location>
</feature>
<dbReference type="Gene3D" id="3.40.50.880">
    <property type="match status" value="1"/>
</dbReference>
<feature type="non-terminal residue" evidence="2">
    <location>
        <position position="1"/>
    </location>
</feature>
<gene>
    <name evidence="2" type="ORF">HK100_000408</name>
</gene>
<name>A0AAD5T168_9FUNG</name>
<dbReference type="CDD" id="cd03139">
    <property type="entry name" value="GATase1_PfpI_2"/>
    <property type="match status" value="1"/>
</dbReference>
<dbReference type="InterPro" id="IPR052158">
    <property type="entry name" value="INH-QAR"/>
</dbReference>
<proteinExistence type="predicted"/>
<organism evidence="2 3">
    <name type="scientific">Physocladia obscura</name>
    <dbReference type="NCBI Taxonomy" id="109957"/>
    <lineage>
        <taxon>Eukaryota</taxon>
        <taxon>Fungi</taxon>
        <taxon>Fungi incertae sedis</taxon>
        <taxon>Chytridiomycota</taxon>
        <taxon>Chytridiomycota incertae sedis</taxon>
        <taxon>Chytridiomycetes</taxon>
        <taxon>Chytridiales</taxon>
        <taxon>Chytriomycetaceae</taxon>
        <taxon>Physocladia</taxon>
    </lineage>
</organism>
<evidence type="ECO:0000313" key="2">
    <source>
        <dbReference type="EMBL" id="KAJ3119238.1"/>
    </source>
</evidence>
<evidence type="ECO:0000313" key="3">
    <source>
        <dbReference type="Proteomes" id="UP001211907"/>
    </source>
</evidence>
<evidence type="ECO:0000259" key="1">
    <source>
        <dbReference type="Pfam" id="PF01965"/>
    </source>
</evidence>
<dbReference type="PANTHER" id="PTHR43130">
    <property type="entry name" value="ARAC-FAMILY TRANSCRIPTIONAL REGULATOR"/>
    <property type="match status" value="1"/>
</dbReference>
<protein>
    <recommendedName>
        <fullName evidence="1">DJ-1/PfpI domain-containing protein</fullName>
    </recommendedName>
</protein>
<dbReference type="InterPro" id="IPR002818">
    <property type="entry name" value="DJ-1/PfpI"/>
</dbReference>
<dbReference type="EMBL" id="JADGJH010001080">
    <property type="protein sequence ID" value="KAJ3119238.1"/>
    <property type="molecule type" value="Genomic_DNA"/>
</dbReference>
<dbReference type="PANTHER" id="PTHR43130:SF15">
    <property type="entry name" value="THIJ_PFPI FAMILY PROTEIN (AFU_ORTHOLOGUE AFUA_5G14240)"/>
    <property type="match status" value="1"/>
</dbReference>
<comment type="caution">
    <text evidence="2">The sequence shown here is derived from an EMBL/GenBank/DDBJ whole genome shotgun (WGS) entry which is preliminary data.</text>
</comment>
<dbReference type="InterPro" id="IPR029062">
    <property type="entry name" value="Class_I_gatase-like"/>
</dbReference>
<dbReference type="AlphaFoldDB" id="A0AAD5T168"/>
<dbReference type="Proteomes" id="UP001211907">
    <property type="component" value="Unassembled WGS sequence"/>
</dbReference>
<dbReference type="SUPFAM" id="SSF52317">
    <property type="entry name" value="Class I glutamine amidotransferase-like"/>
    <property type="match status" value="1"/>
</dbReference>
<dbReference type="Pfam" id="PF01965">
    <property type="entry name" value="DJ-1_PfpI"/>
    <property type="match status" value="1"/>
</dbReference>
<sequence>QNDAHFAIVGELGSKRKAPLRSSAHFPVYPDFNFENCPQIDVLVIPGGYGSLLAVRNFRIIEFLKQQAISAKYVVSVCTGSSLLAVAGLLDGKRATTNKAWFEQQTWYSEKTEWIWNARWVHEEGSNIITASGVSAGQDMGIYLAGLLFGEQVHKSLCMSLQYSMPLTQSDDPFAKILNRDWTLWKKFGFKMMEFFACYFVYTEIHRPISESKKLGKVVTLLGDGWDALDLAGVLEAACALHSSYKMQLVSLNEEHLIVKGGDSQSKFLHQFINVECDVLMDWVGDGAKSGTLWGNLPVSIIFVPSLPSSQAELACRLVKRLQYLLEMGKIGRILTCGRTILRQAENELKLNLQPFSLAEAVDKVGSWGKFSEQWIHAETGISGIPAFLTFVQEIAGSDVVIRGGQGMEIDPRLMPVGIELK</sequence>